<feature type="transmembrane region" description="Helical" evidence="1">
    <location>
        <begin position="335"/>
        <end position="356"/>
    </location>
</feature>
<feature type="transmembrane region" description="Helical" evidence="1">
    <location>
        <begin position="34"/>
        <end position="55"/>
    </location>
</feature>
<dbReference type="Pfam" id="PF16949">
    <property type="entry name" value="ABC_tran_2"/>
    <property type="match status" value="1"/>
</dbReference>
<feature type="transmembrane region" description="Helical" evidence="1">
    <location>
        <begin position="524"/>
        <end position="544"/>
    </location>
</feature>
<keyword evidence="1" id="KW-1133">Transmembrane helix</keyword>
<keyword evidence="1" id="KW-0472">Membrane</keyword>
<gene>
    <name evidence="2" type="ORF">H8689_09425</name>
</gene>
<feature type="transmembrane region" description="Helical" evidence="1">
    <location>
        <begin position="119"/>
        <end position="143"/>
    </location>
</feature>
<feature type="transmembrane region" description="Helical" evidence="1">
    <location>
        <begin position="189"/>
        <end position="207"/>
    </location>
</feature>
<comment type="caution">
    <text evidence="2">The sequence shown here is derived from an EMBL/GenBank/DDBJ whole genome shotgun (WGS) entry which is preliminary data.</text>
</comment>
<feature type="transmembrane region" description="Helical" evidence="1">
    <location>
        <begin position="419"/>
        <end position="445"/>
    </location>
</feature>
<protein>
    <recommendedName>
        <fullName evidence="4">ABC-2 type transport system permease protein</fullName>
    </recommendedName>
</protein>
<feature type="transmembrane region" description="Helical" evidence="1">
    <location>
        <begin position="376"/>
        <end position="398"/>
    </location>
</feature>
<feature type="transmembrane region" description="Helical" evidence="1">
    <location>
        <begin position="451"/>
        <end position="473"/>
    </location>
</feature>
<feature type="transmembrane region" description="Helical" evidence="1">
    <location>
        <begin position="149"/>
        <end position="177"/>
    </location>
</feature>
<evidence type="ECO:0000313" key="3">
    <source>
        <dbReference type="Proteomes" id="UP000601522"/>
    </source>
</evidence>
<feature type="transmembrane region" description="Helical" evidence="1">
    <location>
        <begin position="70"/>
        <end position="91"/>
    </location>
</feature>
<dbReference type="RefSeq" id="WP_249324195.1">
    <property type="nucleotide sequence ID" value="NZ_JACRTK010000004.1"/>
</dbReference>
<dbReference type="AlphaFoldDB" id="A0A926IP56"/>
<dbReference type="EMBL" id="JACRTK010000004">
    <property type="protein sequence ID" value="MBC8591328.1"/>
    <property type="molecule type" value="Genomic_DNA"/>
</dbReference>
<dbReference type="Proteomes" id="UP000601522">
    <property type="component" value="Unassembled WGS sequence"/>
</dbReference>
<reference evidence="2 3" key="1">
    <citation type="submission" date="2020-08" db="EMBL/GenBank/DDBJ databases">
        <title>Genome public.</title>
        <authorList>
            <person name="Liu C."/>
            <person name="Sun Q."/>
        </authorList>
    </citation>
    <scope>NUCLEOTIDE SEQUENCE [LARGE SCALE GENOMIC DNA]</scope>
    <source>
        <strain evidence="2 3">NSJ-26</strain>
    </source>
</reference>
<evidence type="ECO:0000313" key="2">
    <source>
        <dbReference type="EMBL" id="MBC8591328.1"/>
    </source>
</evidence>
<name>A0A926IP56_9FIRM</name>
<sequence length="556" mass="62524">MNKMISLIKVDINNTYGLSTMAHSLKDKKSRWRFIIFGILMMSLIPTYIMLIRALGNMYDASIQIGQRSYFLQMGIFASQILVFVFGIIYVMSKYYFSNDLDQLVPLPIKSSHILGSKFVTLMISEYLTSLPIILPFILIYGIRGKEGILYWIYSFLLALGIPVLPLVIASILVMIFMKYTNIKGKKDLLRIVGSSIFLFLILFIQFQMQSIMQKVIAGGDEFYINLAKNSNLLVMKLGVVFPPSMWGTLSLVNYGNFSGLSYVLLFFLVSIIGYIIMILLSEKIFFDGLIGNMEVSSSKSRGSRIIGIKDSIKINKPYISLAKKEVKILFRTPVYLLNSVGGVIILPAVLVMSTVTGDESLELLTKVLGEFPHFIVLPAIGMIVFLGMLNSIGCTTFSREGKNFWIQRTLPIRIEDQIIGRVLSSLIIQLVGIVAMIGSIFFIAKIRLGNILIIAILGLLGSIPMTQIGMIIDILRPLLIWDNPQKAMKQNLNVLIGMGVGFLYGGILTFLTIKLFDKIDINYIYIILALIFILSSYILYIILKKLISKQFIELQ</sequence>
<evidence type="ECO:0000256" key="1">
    <source>
        <dbReference type="SAM" id="Phobius"/>
    </source>
</evidence>
<proteinExistence type="predicted"/>
<feature type="transmembrane region" description="Helical" evidence="1">
    <location>
        <begin position="493"/>
        <end position="512"/>
    </location>
</feature>
<dbReference type="InterPro" id="IPR031599">
    <property type="entry name" value="ABC_tran_2"/>
</dbReference>
<accession>A0A926IP56</accession>
<organism evidence="2 3">
    <name type="scientific">Wansuia hejianensis</name>
    <dbReference type="NCBI Taxonomy" id="2763667"/>
    <lineage>
        <taxon>Bacteria</taxon>
        <taxon>Bacillati</taxon>
        <taxon>Bacillota</taxon>
        <taxon>Clostridia</taxon>
        <taxon>Lachnospirales</taxon>
        <taxon>Lachnospiraceae</taxon>
        <taxon>Wansuia</taxon>
    </lineage>
</organism>
<feature type="transmembrane region" description="Helical" evidence="1">
    <location>
        <begin position="260"/>
        <end position="281"/>
    </location>
</feature>
<keyword evidence="1" id="KW-0812">Transmembrane</keyword>
<keyword evidence="3" id="KW-1185">Reference proteome</keyword>
<evidence type="ECO:0008006" key="4">
    <source>
        <dbReference type="Google" id="ProtNLM"/>
    </source>
</evidence>